<dbReference type="EMBL" id="FTPD01000013">
    <property type="protein sequence ID" value="SIT55221.1"/>
    <property type="molecule type" value="Genomic_DNA"/>
</dbReference>
<gene>
    <name evidence="1" type="ORF">BQ8794_200224</name>
</gene>
<proteinExistence type="predicted"/>
<dbReference type="Proteomes" id="UP000188388">
    <property type="component" value="Unassembled WGS sequence"/>
</dbReference>
<organism evidence="1 2">
    <name type="scientific">Mesorhizobium prunaredense</name>
    <dbReference type="NCBI Taxonomy" id="1631249"/>
    <lineage>
        <taxon>Bacteria</taxon>
        <taxon>Pseudomonadati</taxon>
        <taxon>Pseudomonadota</taxon>
        <taxon>Alphaproteobacteria</taxon>
        <taxon>Hyphomicrobiales</taxon>
        <taxon>Phyllobacteriaceae</taxon>
        <taxon>Mesorhizobium</taxon>
    </lineage>
</organism>
<dbReference type="STRING" id="1631249.BQ8794_200224"/>
<protein>
    <submittedName>
        <fullName evidence="1">Uncharacterized protein</fullName>
    </submittedName>
</protein>
<evidence type="ECO:0000313" key="1">
    <source>
        <dbReference type="EMBL" id="SIT55221.1"/>
    </source>
</evidence>
<reference evidence="2" key="1">
    <citation type="submission" date="2017-01" db="EMBL/GenBank/DDBJ databases">
        <authorList>
            <person name="Brunel B."/>
        </authorList>
    </citation>
    <scope>NUCLEOTIDE SEQUENCE [LARGE SCALE GENOMIC DNA]</scope>
</reference>
<evidence type="ECO:0000313" key="2">
    <source>
        <dbReference type="Proteomes" id="UP000188388"/>
    </source>
</evidence>
<sequence length="74" mass="8608">MESGFRRRSWSNKKIEPDPSDFYRMDQALKHMRHAARSYPVPHDFRIEKNAAFNHVRSIPAHASRRRAGASCAV</sequence>
<keyword evidence="2" id="KW-1185">Reference proteome</keyword>
<dbReference type="AlphaFoldDB" id="A0A1R3V5R9"/>
<accession>A0A1R3V5R9</accession>
<name>A0A1R3V5R9_9HYPH</name>